<dbReference type="AlphaFoldDB" id="A0A2X4U1C7"/>
<dbReference type="InterPro" id="IPR036259">
    <property type="entry name" value="MFS_trans_sf"/>
</dbReference>
<feature type="transmembrane region" description="Helical" evidence="2">
    <location>
        <begin position="83"/>
        <end position="100"/>
    </location>
</feature>
<dbReference type="Pfam" id="PF07690">
    <property type="entry name" value="MFS_1"/>
    <property type="match status" value="1"/>
</dbReference>
<reference evidence="3 4" key="1">
    <citation type="submission" date="2018-06" db="EMBL/GenBank/DDBJ databases">
        <authorList>
            <consortium name="Pathogen Informatics"/>
            <person name="Doyle S."/>
        </authorList>
    </citation>
    <scope>NUCLEOTIDE SEQUENCE [LARGE SCALE GENOMIC DNA]</scope>
    <source>
        <strain evidence="3 4">NCTC10994</strain>
    </source>
</reference>
<feature type="region of interest" description="Disordered" evidence="1">
    <location>
        <begin position="395"/>
        <end position="414"/>
    </location>
</feature>
<feature type="transmembrane region" description="Helical" evidence="2">
    <location>
        <begin position="367"/>
        <end position="388"/>
    </location>
</feature>
<evidence type="ECO:0000313" key="4">
    <source>
        <dbReference type="Proteomes" id="UP000249091"/>
    </source>
</evidence>
<dbReference type="SUPFAM" id="SSF103473">
    <property type="entry name" value="MFS general substrate transporter"/>
    <property type="match status" value="1"/>
</dbReference>
<feature type="transmembrane region" description="Helical" evidence="2">
    <location>
        <begin position="256"/>
        <end position="273"/>
    </location>
</feature>
<dbReference type="GO" id="GO:0022857">
    <property type="term" value="F:transmembrane transporter activity"/>
    <property type="evidence" value="ECO:0007669"/>
    <property type="project" value="InterPro"/>
</dbReference>
<feature type="transmembrane region" description="Helical" evidence="2">
    <location>
        <begin position="305"/>
        <end position="327"/>
    </location>
</feature>
<gene>
    <name evidence="3" type="primary">yeaN</name>
    <name evidence="3" type="ORF">NCTC10994_00611</name>
</gene>
<evidence type="ECO:0000313" key="3">
    <source>
        <dbReference type="EMBL" id="SQI28858.1"/>
    </source>
</evidence>
<feature type="transmembrane region" description="Helical" evidence="2">
    <location>
        <begin position="106"/>
        <end position="128"/>
    </location>
</feature>
<dbReference type="Proteomes" id="UP000249091">
    <property type="component" value="Chromosome 1"/>
</dbReference>
<dbReference type="RefSeq" id="WP_072698321.1">
    <property type="nucleotide sequence ID" value="NZ_JAFBBL010000001.1"/>
</dbReference>
<evidence type="ECO:0000256" key="2">
    <source>
        <dbReference type="SAM" id="Phobius"/>
    </source>
</evidence>
<protein>
    <submittedName>
        <fullName evidence="3">MFS transporter</fullName>
    </submittedName>
</protein>
<feature type="transmembrane region" description="Helical" evidence="2">
    <location>
        <begin position="339"/>
        <end position="361"/>
    </location>
</feature>
<organism evidence="3 4">
    <name type="scientific">Rhodococcus coprophilus</name>
    <dbReference type="NCBI Taxonomy" id="38310"/>
    <lineage>
        <taxon>Bacteria</taxon>
        <taxon>Bacillati</taxon>
        <taxon>Actinomycetota</taxon>
        <taxon>Actinomycetes</taxon>
        <taxon>Mycobacteriales</taxon>
        <taxon>Nocardiaceae</taxon>
        <taxon>Rhodococcus</taxon>
    </lineage>
</organism>
<proteinExistence type="predicted"/>
<name>A0A2X4U1C7_9NOCA</name>
<dbReference type="EMBL" id="LS483468">
    <property type="protein sequence ID" value="SQI28858.1"/>
    <property type="molecule type" value="Genomic_DNA"/>
</dbReference>
<feature type="transmembrane region" description="Helical" evidence="2">
    <location>
        <begin position="170"/>
        <end position="188"/>
    </location>
</feature>
<dbReference type="InterPro" id="IPR011701">
    <property type="entry name" value="MFS"/>
</dbReference>
<keyword evidence="4" id="KW-1185">Reference proteome</keyword>
<dbReference type="STRING" id="1219011.GCA_001895045_00331"/>
<keyword evidence="2" id="KW-1133">Transmembrane helix</keyword>
<keyword evidence="2" id="KW-0472">Membrane</keyword>
<dbReference type="KEGG" id="rcr:NCTC10994_00611"/>
<dbReference type="Gene3D" id="1.20.1250.20">
    <property type="entry name" value="MFS general substrate transporter like domains"/>
    <property type="match status" value="2"/>
</dbReference>
<feature type="transmembrane region" description="Helical" evidence="2">
    <location>
        <begin position="218"/>
        <end position="236"/>
    </location>
</feature>
<dbReference type="InterPro" id="IPR052524">
    <property type="entry name" value="MFS_Cyanate_Porter"/>
</dbReference>
<accession>A0A2X4U1C7</accession>
<evidence type="ECO:0000256" key="1">
    <source>
        <dbReference type="SAM" id="MobiDB-lite"/>
    </source>
</evidence>
<feature type="transmembrane region" description="Helical" evidence="2">
    <location>
        <begin position="280"/>
        <end position="299"/>
    </location>
</feature>
<dbReference type="PANTHER" id="PTHR23523:SF2">
    <property type="entry name" value="2-NITROIMIDAZOLE TRANSPORTER"/>
    <property type="match status" value="1"/>
</dbReference>
<feature type="transmembrane region" description="Helical" evidence="2">
    <location>
        <begin position="49"/>
        <end position="71"/>
    </location>
</feature>
<dbReference type="CDD" id="cd17339">
    <property type="entry name" value="MFS_NIMT_CynX_like"/>
    <property type="match status" value="1"/>
</dbReference>
<keyword evidence="2" id="KW-0812">Transmembrane</keyword>
<feature type="transmembrane region" description="Helical" evidence="2">
    <location>
        <begin position="140"/>
        <end position="164"/>
    </location>
</feature>
<dbReference type="PANTHER" id="PTHR23523">
    <property type="match status" value="1"/>
</dbReference>
<sequence length="414" mass="42098">MAAGTDTHPSTRSVMFGLVALLLVAACLRPAVTAIGPLLDEIGADTGLGSTALGVLGAVPLLCFAAVSPWIHRPAVRFGAQRMVLVAMLVLTAGILLRSLPGAAWLWVGTIAIGAGIGIGNVLLPAIVKRDHPTRISTVTGVYSSVTTGAAGLGSGLAVPFLALTGNWRGALALWAVVSLLAAAVWTVRGRVLPTPPPAPAAATPGASMWRSATAWQVTAFMGLQSTTFYLLVTWLPSIEMGLGVDRATAGWHLSVYQVVGIVAGLGATALMGRRSDQSLLTAVAASILVVAMIGLLLAPNLVLLWVLVAGMSSGATFIIAVSLFGLRTRTIAQTAQLSGMAQCIGYLLAASGPVVAGAIFDVTGTWTAVLALVAVCAAGQAVVGAFAGRARYTHDETSDEGSGHPGSRADRVS</sequence>